<dbReference type="InterPro" id="IPR055344">
    <property type="entry name" value="SecD_SecF_C_bact"/>
</dbReference>
<feature type="transmembrane region" description="Helical" evidence="10">
    <location>
        <begin position="720"/>
        <end position="741"/>
    </location>
</feature>
<dbReference type="Gene3D" id="1.20.1640.10">
    <property type="entry name" value="Multidrug efflux transporter AcrB transmembrane domain"/>
    <property type="match status" value="2"/>
</dbReference>
<evidence type="ECO:0000256" key="5">
    <source>
        <dbReference type="ARBA" id="ARBA00022692"/>
    </source>
</evidence>
<dbReference type="HAMAP" id="MF_01463_B">
    <property type="entry name" value="SecD_B"/>
    <property type="match status" value="1"/>
</dbReference>
<dbReference type="GO" id="GO:0043952">
    <property type="term" value="P:protein transport by the Sec complex"/>
    <property type="evidence" value="ECO:0007669"/>
    <property type="project" value="UniProtKB-UniRule"/>
</dbReference>
<dbReference type="NCBIfam" id="TIGR00916">
    <property type="entry name" value="2A0604s01"/>
    <property type="match status" value="2"/>
</dbReference>
<evidence type="ECO:0000256" key="8">
    <source>
        <dbReference type="ARBA" id="ARBA00023010"/>
    </source>
</evidence>
<dbReference type="Pfam" id="PF22599">
    <property type="entry name" value="SecDF_P1_head"/>
    <property type="match status" value="1"/>
</dbReference>
<feature type="transmembrane region" description="Helical" evidence="10">
    <location>
        <begin position="795"/>
        <end position="819"/>
    </location>
</feature>
<evidence type="ECO:0000256" key="9">
    <source>
        <dbReference type="ARBA" id="ARBA00023136"/>
    </source>
</evidence>
<dbReference type="GO" id="GO:0005886">
    <property type="term" value="C:plasma membrane"/>
    <property type="evidence" value="ECO:0007669"/>
    <property type="project" value="UniProtKB-SubCell"/>
</dbReference>
<comment type="function">
    <text evidence="10">Part of the Sec protein translocase complex. Interacts with the SecYEG preprotein conducting channel. SecDF uses the proton motive force (PMF) to complete protein translocation after the ATP-dependent function of SecA.</text>
</comment>
<dbReference type="PRINTS" id="PR01755">
    <property type="entry name" value="SECFTRNLCASE"/>
</dbReference>
<gene>
    <name evidence="10 15" type="primary">secD</name>
    <name evidence="11" type="synonym">secF</name>
    <name evidence="15" type="ORF">G4V39_02665</name>
</gene>
<feature type="transmembrane region" description="Helical" evidence="10">
    <location>
        <begin position="747"/>
        <end position="768"/>
    </location>
</feature>
<evidence type="ECO:0000256" key="3">
    <source>
        <dbReference type="ARBA" id="ARBA00022475"/>
    </source>
</evidence>
<feature type="transmembrane region" description="Helical" evidence="10">
    <location>
        <begin position="825"/>
        <end position="850"/>
    </location>
</feature>
<dbReference type="Pfam" id="PF02355">
    <property type="entry name" value="SecD_SecF_C"/>
    <property type="match status" value="2"/>
</dbReference>
<comment type="caution">
    <text evidence="10">Lacks conserved residue(s) required for the propagation of feature annotation.</text>
</comment>
<comment type="subcellular location">
    <subcellularLocation>
        <location evidence="1 10">Cell membrane</location>
        <topology evidence="1 10">Multi-pass membrane protein</topology>
    </subcellularLocation>
</comment>
<dbReference type="GO" id="GO:0065002">
    <property type="term" value="P:intracellular protein transmembrane transport"/>
    <property type="evidence" value="ECO:0007669"/>
    <property type="project" value="UniProtKB-UniRule"/>
</dbReference>
<feature type="domain" description="Protein export membrane protein SecD/SecF C-terminal" evidence="12">
    <location>
        <begin position="376"/>
        <end position="539"/>
    </location>
</feature>
<accession>A0A6G7PUX7</accession>
<evidence type="ECO:0000259" key="14">
    <source>
        <dbReference type="Pfam" id="PF22599"/>
    </source>
</evidence>
<dbReference type="HAMAP" id="MF_01464_B">
    <property type="entry name" value="SecF_B"/>
    <property type="match status" value="1"/>
</dbReference>
<evidence type="ECO:0000256" key="1">
    <source>
        <dbReference type="ARBA" id="ARBA00004651"/>
    </source>
</evidence>
<feature type="domain" description="Protein translocase subunit SecDF P1" evidence="13">
    <location>
        <begin position="153"/>
        <end position="212"/>
    </location>
</feature>
<feature type="transmembrane region" description="Helical" evidence="10">
    <location>
        <begin position="423"/>
        <end position="442"/>
    </location>
</feature>
<dbReference type="NCBIfam" id="TIGR01129">
    <property type="entry name" value="secD"/>
    <property type="match status" value="1"/>
</dbReference>
<dbReference type="AlphaFoldDB" id="A0A6G7PUX7"/>
<dbReference type="PANTHER" id="PTHR30081:SF1">
    <property type="entry name" value="PROTEIN TRANSLOCASE SUBUNIT SECD"/>
    <property type="match status" value="1"/>
</dbReference>
<feature type="transmembrane region" description="Helical" evidence="10">
    <location>
        <begin position="490"/>
        <end position="512"/>
    </location>
</feature>
<keyword evidence="4" id="KW-0997">Cell inner membrane</keyword>
<dbReference type="Gene3D" id="3.30.70.3400">
    <property type="match status" value="1"/>
</dbReference>
<dbReference type="RefSeq" id="WP_166031470.1">
    <property type="nucleotide sequence ID" value="NZ_CP048877.1"/>
</dbReference>
<comment type="similarity">
    <text evidence="11">Belongs to the SecD/SecF family. SecF subfamily.</text>
</comment>
<dbReference type="EMBL" id="CP048877">
    <property type="protein sequence ID" value="QIJ71248.1"/>
    <property type="molecule type" value="Genomic_DNA"/>
</dbReference>
<keyword evidence="16" id="KW-1185">Reference proteome</keyword>
<dbReference type="KEGG" id="tav:G4V39_02665"/>
<comment type="subunit">
    <text evidence="11">Forms a complex with SecD. Part of the essential Sec protein translocation apparatus which comprises SecA, SecYEG and auxiliary proteins SecDF. Other proteins may also be involved.</text>
</comment>
<feature type="domain" description="Protein export membrane protein SecD/SecF C-terminal" evidence="12">
    <location>
        <begin position="675"/>
        <end position="851"/>
    </location>
</feature>
<dbReference type="SUPFAM" id="SSF82866">
    <property type="entry name" value="Multidrug efflux transporter AcrB transmembrane domain"/>
    <property type="match status" value="2"/>
</dbReference>
<comment type="similarity">
    <text evidence="10">Belongs to the SecD/SecF family. SecD subfamily.</text>
</comment>
<dbReference type="InterPro" id="IPR005665">
    <property type="entry name" value="SecF_bac"/>
</dbReference>
<evidence type="ECO:0000256" key="7">
    <source>
        <dbReference type="ARBA" id="ARBA00022989"/>
    </source>
</evidence>
<dbReference type="PANTHER" id="PTHR30081">
    <property type="entry name" value="PROTEIN-EXPORT MEMBRANE PROTEIN SEC"/>
    <property type="match status" value="1"/>
</dbReference>
<keyword evidence="9 10" id="KW-0472">Membrane</keyword>
<feature type="domain" description="SecDF P1 head subdomain" evidence="14">
    <location>
        <begin position="267"/>
        <end position="373"/>
    </location>
</feature>
<keyword evidence="8 10" id="KW-0811">Translocation</keyword>
<dbReference type="GO" id="GO:0006605">
    <property type="term" value="P:protein targeting"/>
    <property type="evidence" value="ECO:0007669"/>
    <property type="project" value="UniProtKB-UniRule"/>
</dbReference>
<feature type="transmembrane region" description="Helical" evidence="10">
    <location>
        <begin position="696"/>
        <end position="713"/>
    </location>
</feature>
<dbReference type="Gene3D" id="3.30.1360.200">
    <property type="match status" value="1"/>
</dbReference>
<keyword evidence="2 10" id="KW-0813">Transport</keyword>
<evidence type="ECO:0000256" key="10">
    <source>
        <dbReference type="HAMAP-Rule" id="MF_01463"/>
    </source>
</evidence>
<dbReference type="InterPro" id="IPR048634">
    <property type="entry name" value="SecD_SecF_C"/>
</dbReference>
<evidence type="ECO:0000313" key="16">
    <source>
        <dbReference type="Proteomes" id="UP000502179"/>
    </source>
</evidence>
<evidence type="ECO:0000256" key="4">
    <source>
        <dbReference type="ARBA" id="ARBA00022519"/>
    </source>
</evidence>
<evidence type="ECO:0000256" key="11">
    <source>
        <dbReference type="HAMAP-Rule" id="MF_01464"/>
    </source>
</evidence>
<dbReference type="InterPro" id="IPR022813">
    <property type="entry name" value="SecD/SecF_arch_bac"/>
</dbReference>
<dbReference type="Pfam" id="PF21760">
    <property type="entry name" value="SecD_1st"/>
    <property type="match status" value="1"/>
</dbReference>
<sequence>MPKALRWKFALLVLLTLASVAIVLPSFYPDLPGWWKKYLYSQGLKLGLDLQGGMHLVLKVDIDQAVKNATEAAARDLKDVLARKGITVVRLESEPGKIVFSLPNKKALARLKEILKEDFPDLQIVRIDETKAFPQVVLKLSEEREKFIRENSVAQSLEIIRNRIDQFGVAEPVIVRQGEDMIVVQLPGVKDPERALKLIGQTAQLEFKLVDDEAGVDVARLIRQAIEEGRLKPDASRKEVNRALRGYIPADDEVYFLVERDPRTGRTTKTPILLKKKTLMTGDMVKTAHVRIGGPYNEPYVALELTDRGARVFERITEENVGKRLAIVLDDVVRSAPVIREKITGGHAQITGSFTHEEASDLAIVLRAGALPAPVKVIENITVGPSLGADSIRKGLTSGLIGAALVIVFMVIYYRFSGLVADVALFLNIIFLLAVLSLFRATLTLPGIAGIILTMGMGVDSNVLIFERMREEMALGKPPRAAIYGGYDKAFWTIVDAHVTTLITALALFLFGTGPIKGFAVTLSAGIVINLFTAIFGTRLVYDWLISRGRTPNINFLQIVKNPKIDFMGFRKLAFGLSGLLVALGILAFVQISLGRANLGVDFAGGTMAYYRSEKAFDLEAVRKALDKAGISGYQLQQVKGENLLIIKVKRQEETVGDLEAQIREVLNQNFPDHHFRLESKSEIGSAISQELKRKAIIAISISLVGIILYLAFRFDVSFGVAAAAATFHDVLTVLGILYLLNREISLLIVTALLTLAGYSLTDTVVVFDRIRENIRQHRGRLSFKQIINKSVNEMLARTIITSLTTLLVLISLFVFGGIVLKDFALTLILGVIVGTYSSVFVASPIVYLWRRGETPKLG</sequence>
<keyword evidence="3 10" id="KW-1003">Cell membrane</keyword>
<proteinExistence type="inferred from homology"/>
<dbReference type="InterPro" id="IPR022646">
    <property type="entry name" value="SecD/SecF_CS"/>
</dbReference>
<dbReference type="NCBIfam" id="NF009583">
    <property type="entry name" value="PRK13024.1-3"/>
    <property type="match status" value="1"/>
</dbReference>
<keyword evidence="5 10" id="KW-0812">Transmembrane</keyword>
<dbReference type="InterPro" id="IPR005791">
    <property type="entry name" value="SecD"/>
</dbReference>
<dbReference type="Gene3D" id="3.30.70.3220">
    <property type="match status" value="1"/>
</dbReference>
<feature type="transmembrane region" description="Helical" evidence="10">
    <location>
        <begin position="573"/>
        <end position="594"/>
    </location>
</feature>
<dbReference type="Proteomes" id="UP000502179">
    <property type="component" value="Chromosome"/>
</dbReference>
<dbReference type="Pfam" id="PF07549">
    <property type="entry name" value="Sec_GG"/>
    <property type="match status" value="2"/>
</dbReference>
<keyword evidence="7 10" id="KW-1133">Transmembrane helix</keyword>
<keyword evidence="6 10" id="KW-0653">Protein transport</keyword>
<dbReference type="NCBIfam" id="TIGR00966">
    <property type="entry name" value="transloc_SecF"/>
    <property type="match status" value="1"/>
</dbReference>
<name>A0A6G7PUX7_9BACT</name>
<evidence type="ECO:0000256" key="6">
    <source>
        <dbReference type="ARBA" id="ARBA00022927"/>
    </source>
</evidence>
<evidence type="ECO:0000313" key="15">
    <source>
        <dbReference type="EMBL" id="QIJ71248.1"/>
    </source>
</evidence>
<organism evidence="15 16">
    <name type="scientific">Thermosulfuriphilus ammonigenes</name>
    <dbReference type="NCBI Taxonomy" id="1936021"/>
    <lineage>
        <taxon>Bacteria</taxon>
        <taxon>Pseudomonadati</taxon>
        <taxon>Thermodesulfobacteriota</taxon>
        <taxon>Thermodesulfobacteria</taxon>
        <taxon>Thermodesulfobacteriales</taxon>
        <taxon>Thermodesulfobacteriaceae</taxon>
        <taxon>Thermosulfuriphilus</taxon>
    </lineage>
</organism>
<protein>
    <recommendedName>
        <fullName evidence="10 11">Multifunctional fusion protein</fullName>
    </recommendedName>
    <domain>
        <recommendedName>
            <fullName evidence="10">Protein translocase subunit SecD</fullName>
        </recommendedName>
    </domain>
    <domain>
        <recommendedName>
            <fullName evidence="11">Protein-export membrane protein SecF</fullName>
        </recommendedName>
    </domain>
</protein>
<dbReference type="InterPro" id="IPR054384">
    <property type="entry name" value="SecDF_P1_head"/>
</dbReference>
<reference evidence="15 16" key="1">
    <citation type="submission" date="2020-02" db="EMBL/GenBank/DDBJ databases">
        <title>Genome analysis of Thermosulfuriphilus ammonigenes ST65T, an anaerobic thermophilic chemolithoautotrophic bacterium isolated from a deep-sea hydrothermal vent.</title>
        <authorList>
            <person name="Slobodkina G."/>
            <person name="Allioux M."/>
            <person name="Merkel A."/>
            <person name="Alain K."/>
            <person name="Jebbar M."/>
            <person name="Slobodkin A."/>
        </authorList>
    </citation>
    <scope>NUCLEOTIDE SEQUENCE [LARGE SCALE GENOMIC DNA]</scope>
    <source>
        <strain evidence="15 16">ST65</strain>
    </source>
</reference>
<evidence type="ECO:0000259" key="13">
    <source>
        <dbReference type="Pfam" id="PF21760"/>
    </source>
</evidence>
<feature type="transmembrane region" description="Helical" evidence="10">
    <location>
        <begin position="395"/>
        <end position="416"/>
    </location>
</feature>
<comment type="subunit">
    <text evidence="10">Forms a complex with SecF. Part of the essential Sec protein translocation apparatus which comprises SecA, SecYEG and auxiliary proteins SecDF. Other proteins may also be involved.</text>
</comment>
<dbReference type="InterPro" id="IPR048631">
    <property type="entry name" value="SecD_1st"/>
</dbReference>
<evidence type="ECO:0000259" key="12">
    <source>
        <dbReference type="Pfam" id="PF02355"/>
    </source>
</evidence>
<dbReference type="FunFam" id="3.30.1360.200:FF:000002">
    <property type="entry name" value="Preprotein translocase subunit SecD"/>
    <property type="match status" value="1"/>
</dbReference>
<feature type="transmembrane region" description="Helical" evidence="10">
    <location>
        <begin position="518"/>
        <end position="542"/>
    </location>
</feature>
<dbReference type="GO" id="GO:0015450">
    <property type="term" value="F:protein-transporting ATPase activity"/>
    <property type="evidence" value="ECO:0007669"/>
    <property type="project" value="InterPro"/>
</dbReference>
<dbReference type="FunFam" id="1.20.1640.10:FF:000004">
    <property type="entry name" value="Protein translocase subunit SecD"/>
    <property type="match status" value="1"/>
</dbReference>
<evidence type="ECO:0000256" key="2">
    <source>
        <dbReference type="ARBA" id="ARBA00022448"/>
    </source>
</evidence>
<dbReference type="InterPro" id="IPR022645">
    <property type="entry name" value="SecD/SecF_bac"/>
</dbReference>